<evidence type="ECO:0000256" key="1">
    <source>
        <dbReference type="ARBA" id="ARBA00022679"/>
    </source>
</evidence>
<keyword evidence="2" id="KW-0548">Nucleotidyltransferase</keyword>
<dbReference type="Gene3D" id="3.10.20.370">
    <property type="match status" value="1"/>
</dbReference>
<protein>
    <recommendedName>
        <fullName evidence="7">Reverse transcriptase RNase H-like domain-containing protein</fullName>
    </recommendedName>
</protein>
<keyword evidence="9" id="KW-1185">Reference proteome</keyword>
<name>A0A5N6PJZ8_9ASTR</name>
<feature type="domain" description="Reverse transcriptase RNase H-like" evidence="7">
    <location>
        <begin position="73"/>
        <end position="170"/>
    </location>
</feature>
<dbReference type="GO" id="GO:0003964">
    <property type="term" value="F:RNA-directed DNA polymerase activity"/>
    <property type="evidence" value="ECO:0007669"/>
    <property type="project" value="UniProtKB-KW"/>
</dbReference>
<accession>A0A5N6PJZ8</accession>
<dbReference type="FunFam" id="3.10.20.370:FF:000001">
    <property type="entry name" value="Retrovirus-related Pol polyprotein from transposon 17.6-like protein"/>
    <property type="match status" value="1"/>
</dbReference>
<dbReference type="SUPFAM" id="SSF56672">
    <property type="entry name" value="DNA/RNA polymerases"/>
    <property type="match status" value="1"/>
</dbReference>
<sequence length="197" mass="22853">MEPSEVTNGSTQFSWFGRLLSEIYSRLLQHSDATDEAYKERCKVRMGPEPRTSVLVLKEKLTQAPILALPDGNDDFVVYADASRQGLGCVLMQRGRVIVYASRQLKIHEANYPTHDLELAAVVFALRIWRHYLYGVKSTIYTDHKSLKYFFELKDLNIRQRRWLELLKDYDCDILYHPRKANVVIDALSHKTDHPAI</sequence>
<keyword evidence="1" id="KW-0808">Transferase</keyword>
<keyword evidence="4" id="KW-0255">Endonuclease</keyword>
<dbReference type="Pfam" id="PF17917">
    <property type="entry name" value="RT_RNaseH"/>
    <property type="match status" value="1"/>
</dbReference>
<dbReference type="AlphaFoldDB" id="A0A5N6PJZ8"/>
<dbReference type="EMBL" id="SZYD01000004">
    <property type="protein sequence ID" value="KAD6455060.1"/>
    <property type="molecule type" value="Genomic_DNA"/>
</dbReference>
<dbReference type="GO" id="GO:0016787">
    <property type="term" value="F:hydrolase activity"/>
    <property type="evidence" value="ECO:0007669"/>
    <property type="project" value="UniProtKB-KW"/>
</dbReference>
<evidence type="ECO:0000313" key="9">
    <source>
        <dbReference type="Proteomes" id="UP000326396"/>
    </source>
</evidence>
<keyword evidence="3" id="KW-0540">Nuclease</keyword>
<reference evidence="8 9" key="1">
    <citation type="submission" date="2019-05" db="EMBL/GenBank/DDBJ databases">
        <title>Mikania micrantha, genome provides insights into the molecular mechanism of rapid growth.</title>
        <authorList>
            <person name="Liu B."/>
        </authorList>
    </citation>
    <scope>NUCLEOTIDE SEQUENCE [LARGE SCALE GENOMIC DNA]</scope>
    <source>
        <strain evidence="8">NLD-2019</strain>
        <tissue evidence="8">Leaf</tissue>
    </source>
</reference>
<dbReference type="OrthoDB" id="415724at2759"/>
<evidence type="ECO:0000259" key="7">
    <source>
        <dbReference type="Pfam" id="PF17917"/>
    </source>
</evidence>
<comment type="caution">
    <text evidence="8">The sequence shown here is derived from an EMBL/GenBank/DDBJ whole genome shotgun (WGS) entry which is preliminary data.</text>
</comment>
<proteinExistence type="predicted"/>
<evidence type="ECO:0000256" key="2">
    <source>
        <dbReference type="ARBA" id="ARBA00022695"/>
    </source>
</evidence>
<gene>
    <name evidence="8" type="ORF">E3N88_09766</name>
</gene>
<evidence type="ECO:0000313" key="8">
    <source>
        <dbReference type="EMBL" id="KAD6455060.1"/>
    </source>
</evidence>
<keyword evidence="5" id="KW-0378">Hydrolase</keyword>
<dbReference type="InterPro" id="IPR043502">
    <property type="entry name" value="DNA/RNA_pol_sf"/>
</dbReference>
<keyword evidence="6" id="KW-0695">RNA-directed DNA polymerase</keyword>
<organism evidence="8 9">
    <name type="scientific">Mikania micrantha</name>
    <name type="common">bitter vine</name>
    <dbReference type="NCBI Taxonomy" id="192012"/>
    <lineage>
        <taxon>Eukaryota</taxon>
        <taxon>Viridiplantae</taxon>
        <taxon>Streptophyta</taxon>
        <taxon>Embryophyta</taxon>
        <taxon>Tracheophyta</taxon>
        <taxon>Spermatophyta</taxon>
        <taxon>Magnoliopsida</taxon>
        <taxon>eudicotyledons</taxon>
        <taxon>Gunneridae</taxon>
        <taxon>Pentapetalae</taxon>
        <taxon>asterids</taxon>
        <taxon>campanulids</taxon>
        <taxon>Asterales</taxon>
        <taxon>Asteraceae</taxon>
        <taxon>Asteroideae</taxon>
        <taxon>Heliantheae alliance</taxon>
        <taxon>Eupatorieae</taxon>
        <taxon>Mikania</taxon>
    </lineage>
</organism>
<dbReference type="PANTHER" id="PTHR34072">
    <property type="entry name" value="ENZYMATIC POLYPROTEIN-RELATED"/>
    <property type="match status" value="1"/>
</dbReference>
<dbReference type="Proteomes" id="UP000326396">
    <property type="component" value="Linkage Group LG12"/>
</dbReference>
<evidence type="ECO:0000256" key="5">
    <source>
        <dbReference type="ARBA" id="ARBA00022801"/>
    </source>
</evidence>
<dbReference type="CDD" id="cd09274">
    <property type="entry name" value="RNase_HI_RT_Ty3"/>
    <property type="match status" value="1"/>
</dbReference>
<dbReference type="GO" id="GO:0004519">
    <property type="term" value="F:endonuclease activity"/>
    <property type="evidence" value="ECO:0007669"/>
    <property type="project" value="UniProtKB-KW"/>
</dbReference>
<evidence type="ECO:0000256" key="3">
    <source>
        <dbReference type="ARBA" id="ARBA00022722"/>
    </source>
</evidence>
<evidence type="ECO:0000256" key="4">
    <source>
        <dbReference type="ARBA" id="ARBA00022759"/>
    </source>
</evidence>
<dbReference type="PANTHER" id="PTHR34072:SF52">
    <property type="entry name" value="RIBONUCLEASE H"/>
    <property type="match status" value="1"/>
</dbReference>
<dbReference type="InterPro" id="IPR041373">
    <property type="entry name" value="RT_RNaseH"/>
</dbReference>
<evidence type="ECO:0000256" key="6">
    <source>
        <dbReference type="ARBA" id="ARBA00022918"/>
    </source>
</evidence>